<accession>A0A3B4D7J4</accession>
<keyword evidence="8 12" id="KW-0472">Membrane</keyword>
<evidence type="ECO:0000256" key="3">
    <source>
        <dbReference type="ARBA" id="ARBA00022448"/>
    </source>
</evidence>
<keyword evidence="5 12" id="KW-0812">Transmembrane</keyword>
<evidence type="ECO:0000256" key="7">
    <source>
        <dbReference type="ARBA" id="ARBA00023065"/>
    </source>
</evidence>
<feature type="region of interest" description="Disordered" evidence="11">
    <location>
        <begin position="1365"/>
        <end position="1384"/>
    </location>
</feature>
<comment type="similarity">
    <text evidence="2">Belongs to the PIEZO (TC 1.A.75) family.</text>
</comment>
<organism evidence="18 19">
    <name type="scientific">Pygocentrus nattereri</name>
    <name type="common">Red-bellied piranha</name>
    <dbReference type="NCBI Taxonomy" id="42514"/>
    <lineage>
        <taxon>Eukaryota</taxon>
        <taxon>Metazoa</taxon>
        <taxon>Chordata</taxon>
        <taxon>Craniata</taxon>
        <taxon>Vertebrata</taxon>
        <taxon>Euteleostomi</taxon>
        <taxon>Actinopterygii</taxon>
        <taxon>Neopterygii</taxon>
        <taxon>Teleostei</taxon>
        <taxon>Ostariophysi</taxon>
        <taxon>Characiformes</taxon>
        <taxon>Characoidei</taxon>
        <taxon>Pygocentrus</taxon>
    </lineage>
</organism>
<comment type="subcellular location">
    <subcellularLocation>
        <location evidence="1">Cell membrane</location>
        <topology evidence="1">Multi-pass membrane protein</topology>
    </subcellularLocation>
</comment>
<dbReference type="InterPro" id="IPR056768">
    <property type="entry name" value="THU_Piezo"/>
</dbReference>
<feature type="transmembrane region" description="Helical" evidence="12">
    <location>
        <begin position="27"/>
        <end position="47"/>
    </location>
</feature>
<feature type="transmembrane region" description="Helical" evidence="12">
    <location>
        <begin position="90"/>
        <end position="108"/>
    </location>
</feature>
<feature type="transmembrane region" description="Helical" evidence="12">
    <location>
        <begin position="546"/>
        <end position="566"/>
    </location>
</feature>
<feature type="transmembrane region" description="Helical" evidence="12">
    <location>
        <begin position="174"/>
        <end position="194"/>
    </location>
</feature>
<feature type="transmembrane region" description="Helical" evidence="12">
    <location>
        <begin position="473"/>
        <end position="490"/>
    </location>
</feature>
<feature type="compositionally biased region" description="Basic and acidic residues" evidence="11">
    <location>
        <begin position="1634"/>
        <end position="1646"/>
    </location>
</feature>
<feature type="transmembrane region" description="Helical" evidence="12">
    <location>
        <begin position="2186"/>
        <end position="2202"/>
    </location>
</feature>
<dbReference type="Pfam" id="PF24874">
    <property type="entry name" value="Piezo_THU9_anchor"/>
    <property type="match status" value="1"/>
</dbReference>
<keyword evidence="3" id="KW-0813">Transport</keyword>
<feature type="transmembrane region" description="Helical" evidence="12">
    <location>
        <begin position="2091"/>
        <end position="2111"/>
    </location>
</feature>
<reference evidence="18" key="2">
    <citation type="submission" date="2025-08" db="UniProtKB">
        <authorList>
            <consortium name="Ensembl"/>
        </authorList>
    </citation>
    <scope>IDENTIFICATION</scope>
</reference>
<evidence type="ECO:0000259" key="16">
    <source>
        <dbReference type="Pfam" id="PF24871"/>
    </source>
</evidence>
<feature type="transmembrane region" description="Helical" evidence="12">
    <location>
        <begin position="226"/>
        <end position="249"/>
    </location>
</feature>
<feature type="transmembrane region" description="Helical" evidence="12">
    <location>
        <begin position="2222"/>
        <end position="2241"/>
    </location>
</feature>
<keyword evidence="7" id="KW-0406">Ion transport</keyword>
<dbReference type="Ensembl" id="ENSPNAT00000029370.2">
    <property type="protein sequence ID" value="ENSPNAP00000019480.2"/>
    <property type="gene ID" value="ENSPNAG00000032286.1"/>
</dbReference>
<feature type="transmembrane region" description="Helical" evidence="12">
    <location>
        <begin position="408"/>
        <end position="426"/>
    </location>
</feature>
<feature type="transmembrane region" description="Helical" evidence="12">
    <location>
        <begin position="1153"/>
        <end position="1172"/>
    </location>
</feature>
<feature type="transmembrane region" description="Helical" evidence="12">
    <location>
        <begin position="2049"/>
        <end position="2071"/>
    </location>
</feature>
<feature type="transmembrane region" description="Helical" evidence="12">
    <location>
        <begin position="603"/>
        <end position="621"/>
    </location>
</feature>
<feature type="transmembrane region" description="Helical" evidence="12">
    <location>
        <begin position="1035"/>
        <end position="1057"/>
    </location>
</feature>
<feature type="transmembrane region" description="Helical" evidence="12">
    <location>
        <begin position="200"/>
        <end position="219"/>
    </location>
</feature>
<feature type="transmembrane region" description="Helical" evidence="12">
    <location>
        <begin position="825"/>
        <end position="842"/>
    </location>
</feature>
<sequence>MFCDPVEECVNSVCCVSEISCSHTGRLLKSLCFACVIFLVFHIIYQITVNSLLAGNTIRPDFNCTMWEKSIRQIGFESVVGADASNGIRVFIPDIGMFMVGLGTWLLCRSLEQKRPSEEMAQYNHDFEDFDAEDEAEEEDDGLEEEEEGEEVKESAKMKVLRIVAGVASKVKDVIGNLITTAGKVVVTVLLGLTGMMLPSLTSAVYFFVFLALCTWWSFCRTFDTLLFSCLCVLMAIFSAGHLIVLYLYQFQFLQDSIPHNDSYISVFGISSIVQTDCVSTWRFNVNSNLKWYHFVNPIMLLVLYYTLATLIRLWLQDPMITVKTNVTFLSYCPSVTMYNGGRIPFNTDQKDGEIYEVVEVPQEEEEEKTEDSEQSSSPGAFAKVFRFIMKQSYVCALIAMMAWSITYVSWLTFVFLLWSCALWMVRDRRKYAMLSSPFMVAYGNLLLVLQYIWSFEHLKQVPGLFPKMDVPFTALGSKVLCLLSFWLLLHQTLTERQDRLKEEAPLSEVTVDSEKKEKMFCAVEVEKPEEEDGGENDLMQVVGKLVMAMLVKYWIYICGGMFFFVSFEGRIVMYKIIYMMLLLFCVALYQVHYEWWRRILKYFWMSVVVYTMLVVILIYTCQFEASIPIWSNITGISVAKLNDLGLERFSLGELFTRIFIPTSFLLVCILHLHYFHEHFLELTDLKAVAAKQDSAIYRLAHPDGSLADLTMMSSSPEPLLKEEREKEVLVVEAIVEEKKEEGSVHLSSHDGSQQCSMATDPEIPSEQSSDLKSKWHLVVDRLTVLFLKFLEYFHKLQLFIWWLLEIHIIKIVSSYIILVSVTEVSLLNYVFLASWAFALPYRQLRPLASSICTVWTCVIIICKMLYQLQTIRPETYSRKCTMPANYSQREIYYMNTSLLYIEPVDPANWVGLKKFEHLLINLRNNLLILAILAFEVTIYRHQEYFRLHNKLSPPHSRTIFHDITRQHLDNGIVNCIKYFINYSFYKFGVEVCFLLAVNVIGQRMDFYSMLHAIALAVVMFRRRRKAIAEMWPKYCCFLACMITFQYFVCIGIPPAACKDYPWRFPNSTCSNVIKWLYLPDFHTKPNSKFLLYDFMLLLSASLQRQVFDEENKAAVRLLAGDNVEICRDLDAASFSVHNPVPDFIHCRSYLDMFKVIVFSYLFWFVLTIIFITGTTRISIFCMGYLVACFYFLLFGGELLLKPIKKILHYWDFLIAYNVFVITMKNVFSILACGYINKLIKNFCWLIQLLSLACTIKEYEDLPAECDLPRDEAGIIWDSICFSFLLLQRRVFMSYYFLHVVADIRAGQILASRGAELFQASIVKAVRARLEEENKSMEQLKRQMDRIKTRQEKFKKGKEKMLSMAQESADGQNLIPPEGEDDDGMMEASELKGNMFGLMVRSGDYYLFETDSEQEEEEEEKKEDEPPKKSAFQFVYHAWITDSKTALKQRSKERRHFWRRYGRGHKHPIEVGDDEKQTTEEKKEGPDNIIKRVFNIIKFTWVLFLTTLDSLTVWINSICKEYIDISTVLRIERCMLTREVKKGNVPSRESIHVYYQKQMRLNASRESGLDRISEEDSTSGSQRVRRRRRGYTMESQDSVMSRDSISSEATQCITLFSRQGTNDTIEEAEDEMEREAGDQSPRRTDGESSGPEYVSADRVAGQLFTPDTDAPNTSDADVPPSYSKAVSFDRLSISSEESDNDKRLMLMTSDSRSDLDDSLLPSQTTELTASELLLNKMFFDEELEGSERFYKSQPLGLQLCYALYNLLVAHSEMVCYLVIILNHMISASMATLVLPILIFLWAMLSVPRPSKRFWMTAIVYTEVTIVIKYFFQFSFFPFNQNIADRNKPYHPPNIIGVEKKDGYVHYDLVQLLALFFHRSILKCHGLWDDDDPKAMKKDHSLHRDESEDEEMTTKTTPAEEEKKSLSPHSMKSINMGTSIDSMQVHVHMRFPEQCTYQRRKSSSGVSHVSRNSSMRSKRGSTSTRNSIRREGSEAGVQPKSRKELIIEKIREQLIKAKVFLLRKAMEIYLPIRQFFYNLIHPEYSAVTDVYVLMFLADTVDFIIIVFGFWAFGKHQGGTDITSSLSEDQVPGAFLVMVLIQFGTMVVDRALYLRKTVMGKVIFQVILVFGIHFWMFFILPGVTERRFSQNTVAQLWYFVKCIYFGLSAYQIRCGYPTRVLGNFLTKSYNYVNLFLFQGFRLIPFLTELRAVMDWVWTDTTLSLSSWICVEDIYAHIFVLKCWRESEKRYPQPRGQKKKKVVKYGMGGMIVMLLICIVWFPLLFMSLVKSVAGVVNTPLDVSVSLTLGGFEPIFTMSAQQKNLKNVTEEEFHNFLKEFSKDSTALQFLEAYVHQDLTIAHLEGNSNSLWTISPPSKKNLIKRLATDDDFPLTMTWSIQRDLDLGAKAEVATGKHIINLDKETKENLTVLRIKNIFPRYLRAPSDSNSKPIEQLSAGKTGDLRFRKFQEWWIVNEIEPGIISLKYGNHSNPPKGMELYIFSDQVSPPSLGFLAGYGIMGLYMSVVLVIGKFVREFFSGISHTIMFEELPNVDRILKLCTDIFLVRETGELDLEEDLYAKLIFLYRSPETMIKWTREKKQ</sequence>
<feature type="coiled-coil region" evidence="10">
    <location>
        <begin position="1320"/>
        <end position="1357"/>
    </location>
</feature>
<dbReference type="GO" id="GO:0008381">
    <property type="term" value="F:mechanosensitive monoatomic ion channel activity"/>
    <property type="evidence" value="ECO:0007669"/>
    <property type="project" value="InterPro"/>
</dbReference>
<feature type="region of interest" description="Disordered" evidence="11">
    <location>
        <begin position="1956"/>
        <end position="1995"/>
    </location>
</feature>
<feature type="transmembrane region" description="Helical" evidence="12">
    <location>
        <begin position="2506"/>
        <end position="2526"/>
    </location>
</feature>
<evidence type="ECO:0000256" key="9">
    <source>
        <dbReference type="ARBA" id="ARBA00023303"/>
    </source>
</evidence>
<feature type="compositionally biased region" description="Polar residues" evidence="11">
    <location>
        <begin position="1593"/>
        <end position="1623"/>
    </location>
</feature>
<dbReference type="GO" id="GO:0005886">
    <property type="term" value="C:plasma membrane"/>
    <property type="evidence" value="ECO:0007669"/>
    <property type="project" value="UniProtKB-SubCell"/>
</dbReference>
<evidence type="ECO:0000256" key="10">
    <source>
        <dbReference type="SAM" id="Coils"/>
    </source>
</evidence>
<feature type="transmembrane region" description="Helical" evidence="12">
    <location>
        <begin position="2262"/>
        <end position="2286"/>
    </location>
</feature>
<name>A0A3B4D7J4_PYGNA</name>
<dbReference type="InterPro" id="IPR031334">
    <property type="entry name" value="Piezo_cap_dom"/>
</dbReference>
<keyword evidence="4" id="KW-1003">Cell membrane</keyword>
<evidence type="ECO:0000259" key="17">
    <source>
        <dbReference type="Pfam" id="PF24874"/>
    </source>
</evidence>
<gene>
    <name evidence="18" type="primary">PIEZO2</name>
</gene>
<feature type="transmembrane region" description="Helical" evidence="12">
    <location>
        <begin position="1213"/>
        <end position="1237"/>
    </location>
</feature>
<dbReference type="Pfam" id="PF15917">
    <property type="entry name" value="Piezo_TM25-28"/>
    <property type="match status" value="1"/>
</dbReference>
<feature type="transmembrane region" description="Helical" evidence="12">
    <location>
        <begin position="2154"/>
        <end position="2174"/>
    </location>
</feature>
<evidence type="ECO:0000313" key="19">
    <source>
        <dbReference type="Proteomes" id="UP001501920"/>
    </source>
</evidence>
<dbReference type="InterPro" id="IPR056769">
    <property type="entry name" value="Piezo_TM1-24"/>
</dbReference>
<dbReference type="InterPro" id="IPR031805">
    <property type="entry name" value="Piezo_TM25-28"/>
</dbReference>
<proteinExistence type="inferred from homology"/>
<feature type="region of interest" description="Disordered" evidence="11">
    <location>
        <begin position="1565"/>
        <end position="1653"/>
    </location>
</feature>
<dbReference type="Proteomes" id="UP001501920">
    <property type="component" value="Chromosome 19"/>
</dbReference>
<feature type="region of interest" description="Disordered" evidence="11">
    <location>
        <begin position="134"/>
        <end position="153"/>
    </location>
</feature>
<feature type="transmembrane region" description="Helical" evidence="12">
    <location>
        <begin position="433"/>
        <end position="453"/>
    </location>
</feature>
<evidence type="ECO:0000259" key="13">
    <source>
        <dbReference type="Pfam" id="PF12166"/>
    </source>
</evidence>
<feature type="domain" description="Piezo transmembrane helical unit" evidence="15">
    <location>
        <begin position="1768"/>
        <end position="1888"/>
    </location>
</feature>
<feature type="region of interest" description="Disordered" evidence="11">
    <location>
        <begin position="1895"/>
        <end position="1933"/>
    </location>
</feature>
<evidence type="ECO:0000313" key="18">
    <source>
        <dbReference type="Ensembl" id="ENSPNAP00000019480.2"/>
    </source>
</evidence>
<dbReference type="STRING" id="42514.ENSPNAP00000019480"/>
<evidence type="ECO:0000256" key="5">
    <source>
        <dbReference type="ARBA" id="ARBA00022692"/>
    </source>
</evidence>
<keyword evidence="6 12" id="KW-1133">Transmembrane helix</keyword>
<feature type="transmembrane region" description="Helical" evidence="12">
    <location>
        <begin position="1007"/>
        <end position="1023"/>
    </location>
</feature>
<feature type="transmembrane region" description="Helical" evidence="12">
    <location>
        <begin position="292"/>
        <end position="316"/>
    </location>
</feature>
<dbReference type="InterPro" id="IPR056770">
    <property type="entry name" value="Piezo_THU9_anchor"/>
</dbReference>
<keyword evidence="10" id="KW-0175">Coiled coil</keyword>
<feature type="region of interest" description="Disordered" evidence="11">
    <location>
        <begin position="1663"/>
        <end position="1682"/>
    </location>
</feature>
<dbReference type="GeneTree" id="ENSGT00940000154456"/>
<feature type="compositionally biased region" description="Basic and acidic residues" evidence="11">
    <location>
        <begin position="1895"/>
        <end position="1905"/>
    </location>
</feature>
<evidence type="ECO:0000256" key="4">
    <source>
        <dbReference type="ARBA" id="ARBA00022475"/>
    </source>
</evidence>
<feature type="transmembrane region" description="Helical" evidence="12">
    <location>
        <begin position="1813"/>
        <end position="1831"/>
    </location>
</feature>
<feature type="transmembrane region" description="Helical" evidence="12">
    <location>
        <begin position="985"/>
        <end position="1001"/>
    </location>
</feature>
<evidence type="ECO:0000256" key="12">
    <source>
        <dbReference type="SAM" id="Phobius"/>
    </source>
</evidence>
<evidence type="ECO:0000256" key="8">
    <source>
        <dbReference type="ARBA" id="ARBA00023136"/>
    </source>
</evidence>
<feature type="domain" description="Piezo non-specific cation channel cap" evidence="13">
    <location>
        <begin position="2321"/>
        <end position="2593"/>
    </location>
</feature>
<dbReference type="Pfam" id="PF23188">
    <property type="entry name" value="THU_Piezo1"/>
    <property type="match status" value="1"/>
</dbReference>
<feature type="transmembrane region" description="Helical" evidence="12">
    <location>
        <begin position="655"/>
        <end position="676"/>
    </location>
</feature>
<dbReference type="Pfam" id="PF12166">
    <property type="entry name" value="Piezo_cap"/>
    <property type="match status" value="1"/>
</dbReference>
<feature type="transmembrane region" description="Helical" evidence="12">
    <location>
        <begin position="572"/>
        <end position="591"/>
    </location>
</feature>
<feature type="transmembrane region" description="Helical" evidence="12">
    <location>
        <begin position="2120"/>
        <end position="2142"/>
    </location>
</feature>
<evidence type="ECO:0000256" key="1">
    <source>
        <dbReference type="ARBA" id="ARBA00004651"/>
    </source>
</evidence>
<dbReference type="InterPro" id="IPR027272">
    <property type="entry name" value="Piezo"/>
</dbReference>
<evidence type="ECO:0008006" key="20">
    <source>
        <dbReference type="Google" id="ProtNLM"/>
    </source>
</evidence>
<protein>
    <recommendedName>
        <fullName evidence="20">Piezo-type mechanosensitive ion channel component</fullName>
    </recommendedName>
</protein>
<evidence type="ECO:0000259" key="15">
    <source>
        <dbReference type="Pfam" id="PF23188"/>
    </source>
</evidence>
<feature type="transmembrane region" description="Helical" evidence="12">
    <location>
        <begin position="1788"/>
        <end position="1807"/>
    </location>
</feature>
<dbReference type="PANTHER" id="PTHR47049:SF6">
    <property type="entry name" value="PIEZO-TYPE MECHANOSENSITIVE ION CHANNEL COMPONENT"/>
    <property type="match status" value="1"/>
</dbReference>
<evidence type="ECO:0000256" key="6">
    <source>
        <dbReference type="ARBA" id="ARBA00022989"/>
    </source>
</evidence>
<keyword evidence="9" id="KW-0407">Ion channel</keyword>
<feature type="domain" description="Piezo THU9 and anchor" evidence="17">
    <location>
        <begin position="2047"/>
        <end position="2284"/>
    </location>
</feature>
<feature type="transmembrane region" description="Helical" evidence="12">
    <location>
        <begin position="849"/>
        <end position="867"/>
    </location>
</feature>
<evidence type="ECO:0000256" key="2">
    <source>
        <dbReference type="ARBA" id="ARBA00007821"/>
    </source>
</evidence>
<feature type="compositionally biased region" description="Acidic residues" evidence="11">
    <location>
        <begin position="1624"/>
        <end position="1633"/>
    </location>
</feature>
<evidence type="ECO:0000256" key="11">
    <source>
        <dbReference type="SAM" id="MobiDB-lite"/>
    </source>
</evidence>
<dbReference type="Pfam" id="PF24871">
    <property type="entry name" value="Piezo_TM1-24"/>
    <property type="match status" value="1"/>
</dbReference>
<feature type="domain" description="Piezo TM1-24" evidence="16">
    <location>
        <begin position="22"/>
        <end position="682"/>
    </location>
</feature>
<dbReference type="PANTHER" id="PTHR47049">
    <property type="entry name" value="PIEZO-TYPE MECHANOSENSITIVE ION CHANNEL HOMOLOG"/>
    <property type="match status" value="1"/>
</dbReference>
<reference evidence="18" key="3">
    <citation type="submission" date="2025-09" db="UniProtKB">
        <authorList>
            <consortium name="Ensembl"/>
        </authorList>
    </citation>
    <scope>IDENTIFICATION</scope>
</reference>
<evidence type="ECO:0000259" key="14">
    <source>
        <dbReference type="Pfam" id="PF15917"/>
    </source>
</evidence>
<keyword evidence="19" id="KW-1185">Reference proteome</keyword>
<reference evidence="18 19" key="1">
    <citation type="submission" date="2020-10" db="EMBL/GenBank/DDBJ databases">
        <title>Pygocentrus nattereri (red-bellied piranha) genome, fPygNat1, primary haplotype.</title>
        <authorList>
            <person name="Myers G."/>
            <person name="Meyer A."/>
            <person name="Karagic N."/>
            <person name="Pippel M."/>
            <person name="Winkler S."/>
            <person name="Tracey A."/>
            <person name="Wood J."/>
            <person name="Formenti G."/>
            <person name="Howe K."/>
            <person name="Fedrigo O."/>
            <person name="Jarvis E.D."/>
        </authorList>
    </citation>
    <scope>NUCLEOTIDE SEQUENCE [LARGE SCALE GENOMIC DNA]</scope>
</reference>
<feature type="compositionally biased region" description="Low complexity" evidence="11">
    <location>
        <begin position="1962"/>
        <end position="1973"/>
    </location>
</feature>
<feature type="compositionally biased region" description="Acidic residues" evidence="11">
    <location>
        <begin position="134"/>
        <end position="151"/>
    </location>
</feature>
<feature type="transmembrane region" description="Helical" evidence="12">
    <location>
        <begin position="1178"/>
        <end position="1201"/>
    </location>
</feature>
<feature type="domain" description="Piezo TM25-28" evidence="14">
    <location>
        <begin position="1132"/>
        <end position="1452"/>
    </location>
</feature>